<feature type="transmembrane region" description="Helical" evidence="2">
    <location>
        <begin position="132"/>
        <end position="154"/>
    </location>
</feature>
<evidence type="ECO:0000256" key="2">
    <source>
        <dbReference type="SAM" id="Phobius"/>
    </source>
</evidence>
<feature type="region of interest" description="Disordered" evidence="1">
    <location>
        <begin position="1"/>
        <end position="83"/>
    </location>
</feature>
<dbReference type="Proteomes" id="UP000464597">
    <property type="component" value="Chromosome"/>
</dbReference>
<keyword evidence="4" id="KW-1185">Reference proteome</keyword>
<evidence type="ECO:0000313" key="3">
    <source>
        <dbReference type="EMBL" id="QHC62227.1"/>
    </source>
</evidence>
<feature type="transmembrane region" description="Helical" evidence="2">
    <location>
        <begin position="90"/>
        <end position="112"/>
    </location>
</feature>
<keyword evidence="2" id="KW-0812">Transmembrane</keyword>
<evidence type="ECO:0000256" key="1">
    <source>
        <dbReference type="SAM" id="MobiDB-lite"/>
    </source>
</evidence>
<gene>
    <name evidence="3" type="ORF">GSU69_05705</name>
</gene>
<keyword evidence="2" id="KW-0472">Membrane</keyword>
<reference evidence="4" key="1">
    <citation type="submission" date="2019-12" db="EMBL/GenBank/DDBJ databases">
        <title>Complete and draft genome sequences of new strains and members of some known species of the genus Rathayibacter isolated from plants.</title>
        <authorList>
            <person name="Tarlachkov S.V."/>
            <person name="Starodumova I.P."/>
            <person name="Dorofeeva L.V."/>
            <person name="Prisyazhnaya N.V."/>
            <person name="Leyn S."/>
            <person name="Zlamal J."/>
            <person name="Elan M."/>
            <person name="Osterman A.L."/>
            <person name="Nadler S."/>
            <person name="Subbotin S.A."/>
            <person name="Evtushenko L.I."/>
        </authorList>
    </citation>
    <scope>NUCLEOTIDE SEQUENCE [LARGE SCALE GENOMIC DNA]</scope>
    <source>
        <strain evidence="4">VKM Ac-2802</strain>
    </source>
</reference>
<feature type="compositionally biased region" description="Acidic residues" evidence="1">
    <location>
        <begin position="54"/>
        <end position="81"/>
    </location>
</feature>
<accession>A0ABX6GXH0</accession>
<dbReference type="RefSeq" id="WP_159422340.1">
    <property type="nucleotide sequence ID" value="NZ_CP047180.1"/>
</dbReference>
<feature type="transmembrane region" description="Helical" evidence="2">
    <location>
        <begin position="166"/>
        <end position="182"/>
    </location>
</feature>
<keyword evidence="2" id="KW-1133">Transmembrane helix</keyword>
<dbReference type="EMBL" id="CP047180">
    <property type="protein sequence ID" value="QHC62227.1"/>
    <property type="molecule type" value="Genomic_DNA"/>
</dbReference>
<proteinExistence type="predicted"/>
<protein>
    <submittedName>
        <fullName evidence="3">DNA polymerase III subunit gamma/tau</fullName>
    </submittedName>
</protein>
<organism evidence="3 4">
    <name type="scientific">Rathayibacter festucae</name>
    <dbReference type="NCBI Taxonomy" id="110937"/>
    <lineage>
        <taxon>Bacteria</taxon>
        <taxon>Bacillati</taxon>
        <taxon>Actinomycetota</taxon>
        <taxon>Actinomycetes</taxon>
        <taxon>Micrococcales</taxon>
        <taxon>Microbacteriaceae</taxon>
        <taxon>Rathayibacter</taxon>
    </lineage>
</organism>
<sequence>MIDSRPEDDRDDDALSWAGEGGDPTLVAGDAPVRRRTPRAVRSAPEVREAREGDVDELPDELREDDDELEDDDPDEDDERDAADAAAASSVLLVAMGVAAGLYLLWTIGWMITATRQNATVAGTFGGDPLGGGLYGLGLWLAVAGPAAWFAAVLLGTRSARTRTRVLWLIAGLILLAPLPFLKGA</sequence>
<evidence type="ECO:0000313" key="4">
    <source>
        <dbReference type="Proteomes" id="UP000464597"/>
    </source>
</evidence>
<name>A0ABX6GXH0_9MICO</name>